<evidence type="ECO:0000313" key="3">
    <source>
        <dbReference type="Proteomes" id="UP000185003"/>
    </source>
</evidence>
<keyword evidence="3" id="KW-1185">Reference proteome</keyword>
<dbReference type="AlphaFoldDB" id="A0A1N6K308"/>
<dbReference type="EMBL" id="FSRA01000002">
    <property type="protein sequence ID" value="SIO50984.1"/>
    <property type="molecule type" value="Genomic_DNA"/>
</dbReference>
<dbReference type="RefSeq" id="WP_074242254.1">
    <property type="nucleotide sequence ID" value="NZ_FSRA01000002.1"/>
</dbReference>
<name>A0A1N6K308_9BACT</name>
<dbReference type="Proteomes" id="UP000185003">
    <property type="component" value="Unassembled WGS sequence"/>
</dbReference>
<dbReference type="InterPro" id="IPR013096">
    <property type="entry name" value="Cupin_2"/>
</dbReference>
<evidence type="ECO:0000259" key="1">
    <source>
        <dbReference type="Pfam" id="PF07883"/>
    </source>
</evidence>
<dbReference type="InterPro" id="IPR011051">
    <property type="entry name" value="RmlC_Cupin_sf"/>
</dbReference>
<protein>
    <submittedName>
        <fullName evidence="2">Mannose-6-phosphate isomerase, cupin superfamily</fullName>
    </submittedName>
</protein>
<keyword evidence="2" id="KW-0413">Isomerase</keyword>
<dbReference type="Pfam" id="PF07883">
    <property type="entry name" value="Cupin_2"/>
    <property type="match status" value="1"/>
</dbReference>
<dbReference type="Gene3D" id="2.60.120.10">
    <property type="entry name" value="Jelly Rolls"/>
    <property type="match status" value="1"/>
</dbReference>
<dbReference type="OrthoDB" id="72027at2"/>
<dbReference type="PANTHER" id="PTHR36440">
    <property type="entry name" value="PUTATIVE (AFU_ORTHOLOGUE AFUA_8G07350)-RELATED"/>
    <property type="match status" value="1"/>
</dbReference>
<sequence>MQRTIINPIYKDTVTFLKTSAETGHEFSLGELTLLPGGGNPPHYHTAFTETFIAVKGILGLRLRHEEIYLEPGEEYTVPIGEVHNFFNPGTEEITFHIKFSPGHEGMEHALRIAYGLATDGRTDKKGMPKSLIAAALIMDMGNSYPSGFFSVLRPLLSYLAKKAKRKGVDKALILKYCK</sequence>
<dbReference type="GO" id="GO:0016853">
    <property type="term" value="F:isomerase activity"/>
    <property type="evidence" value="ECO:0007669"/>
    <property type="project" value="UniProtKB-KW"/>
</dbReference>
<proteinExistence type="predicted"/>
<dbReference type="InterPro" id="IPR014710">
    <property type="entry name" value="RmlC-like_jellyroll"/>
</dbReference>
<evidence type="ECO:0000313" key="2">
    <source>
        <dbReference type="EMBL" id="SIO50984.1"/>
    </source>
</evidence>
<reference evidence="2 3" key="1">
    <citation type="submission" date="2016-11" db="EMBL/GenBank/DDBJ databases">
        <authorList>
            <person name="Jaros S."/>
            <person name="Januszkiewicz K."/>
            <person name="Wedrychowicz H."/>
        </authorList>
    </citation>
    <scope>NUCLEOTIDE SEQUENCE [LARGE SCALE GENOMIC DNA]</scope>
    <source>
        <strain evidence="2 3">DSM 24787</strain>
    </source>
</reference>
<gene>
    <name evidence="2" type="ORF">SAMN04488055_4985</name>
</gene>
<organism evidence="2 3">
    <name type="scientific">Chitinophaga niabensis</name>
    <dbReference type="NCBI Taxonomy" id="536979"/>
    <lineage>
        <taxon>Bacteria</taxon>
        <taxon>Pseudomonadati</taxon>
        <taxon>Bacteroidota</taxon>
        <taxon>Chitinophagia</taxon>
        <taxon>Chitinophagales</taxon>
        <taxon>Chitinophagaceae</taxon>
        <taxon>Chitinophaga</taxon>
    </lineage>
</organism>
<accession>A0A1N6K308</accession>
<dbReference type="InterPro" id="IPR053146">
    <property type="entry name" value="QDO-like"/>
</dbReference>
<dbReference type="PANTHER" id="PTHR36440:SF1">
    <property type="entry name" value="PUTATIVE (AFU_ORTHOLOGUE AFUA_8G07350)-RELATED"/>
    <property type="match status" value="1"/>
</dbReference>
<dbReference type="SUPFAM" id="SSF51182">
    <property type="entry name" value="RmlC-like cupins"/>
    <property type="match status" value="1"/>
</dbReference>
<feature type="domain" description="Cupin type-2" evidence="1">
    <location>
        <begin position="32"/>
        <end position="96"/>
    </location>
</feature>
<dbReference type="STRING" id="536979.SAMN04488055_4985"/>